<evidence type="ECO:0000256" key="1">
    <source>
        <dbReference type="SAM" id="MobiDB-lite"/>
    </source>
</evidence>
<evidence type="ECO:0008006" key="4">
    <source>
        <dbReference type="Google" id="ProtNLM"/>
    </source>
</evidence>
<evidence type="ECO:0000313" key="3">
    <source>
        <dbReference type="Proteomes" id="UP001596512"/>
    </source>
</evidence>
<organism evidence="2 3">
    <name type="scientific">Actinokineospora soli</name>
    <dbReference type="NCBI Taxonomy" id="1048753"/>
    <lineage>
        <taxon>Bacteria</taxon>
        <taxon>Bacillati</taxon>
        <taxon>Actinomycetota</taxon>
        <taxon>Actinomycetes</taxon>
        <taxon>Pseudonocardiales</taxon>
        <taxon>Pseudonocardiaceae</taxon>
        <taxon>Actinokineospora</taxon>
    </lineage>
</organism>
<evidence type="ECO:0000313" key="2">
    <source>
        <dbReference type="EMBL" id="MFC7617906.1"/>
    </source>
</evidence>
<protein>
    <recommendedName>
        <fullName evidence="4">Excreted virulence factor EspC, type VII ESX diderm</fullName>
    </recommendedName>
</protein>
<feature type="compositionally biased region" description="Basic residues" evidence="1">
    <location>
        <begin position="191"/>
        <end position="202"/>
    </location>
</feature>
<gene>
    <name evidence="2" type="ORF">ACFQV2_35360</name>
</gene>
<reference evidence="3" key="1">
    <citation type="journal article" date="2019" name="Int. J. Syst. Evol. Microbiol.">
        <title>The Global Catalogue of Microorganisms (GCM) 10K type strain sequencing project: providing services to taxonomists for standard genome sequencing and annotation.</title>
        <authorList>
            <consortium name="The Broad Institute Genomics Platform"/>
            <consortium name="The Broad Institute Genome Sequencing Center for Infectious Disease"/>
            <person name="Wu L."/>
            <person name="Ma J."/>
        </authorList>
    </citation>
    <scope>NUCLEOTIDE SEQUENCE [LARGE SCALE GENOMIC DNA]</scope>
    <source>
        <strain evidence="3">JCM 17695</strain>
    </source>
</reference>
<dbReference type="EMBL" id="JBHTEY010000004">
    <property type="protein sequence ID" value="MFC7617906.1"/>
    <property type="molecule type" value="Genomic_DNA"/>
</dbReference>
<sequence length="202" mass="20879">MAGIKVDPDWIGGYAGTVATAAGELSDGAAVLDTAPLGPEAFGELGRTVRIADAYQRASTALRGQLNRGVESLTAAAESLGDVAEKYRASDEDGVVALRRSGVSDVVIARPAAGGPDGSDVEAGTGPYLDFLSRLCAELGVPDPVEEYFAPVVGRWSDLHAEAERYRAVGAVAERVSTDLTSPSAASTPRGRARTRTRSSTT</sequence>
<accession>A0ABW2TX77</accession>
<dbReference type="Proteomes" id="UP001596512">
    <property type="component" value="Unassembled WGS sequence"/>
</dbReference>
<comment type="caution">
    <text evidence="2">The sequence shown here is derived from an EMBL/GenBank/DDBJ whole genome shotgun (WGS) entry which is preliminary data.</text>
</comment>
<keyword evidence="3" id="KW-1185">Reference proteome</keyword>
<feature type="region of interest" description="Disordered" evidence="1">
    <location>
        <begin position="177"/>
        <end position="202"/>
    </location>
</feature>
<name>A0ABW2TX77_9PSEU</name>
<proteinExistence type="predicted"/>